<reference evidence="2 3" key="1">
    <citation type="submission" date="2020-08" db="EMBL/GenBank/DDBJ databases">
        <title>Bridging the membrane lipid divide: bacteria of the FCB group superphylum have the potential to synthesize archaeal ether lipids.</title>
        <authorList>
            <person name="Villanueva L."/>
            <person name="Von Meijenfeldt F.A.B."/>
            <person name="Westbye A.B."/>
            <person name="Yadav S."/>
            <person name="Hopmans E.C."/>
            <person name="Dutilh B.E."/>
            <person name="Sinninghe Damste J.S."/>
        </authorList>
    </citation>
    <scope>NUCLEOTIDE SEQUENCE [LARGE SCALE GENOMIC DNA]</scope>
    <source>
        <strain evidence="2">NIOZ-UU82</strain>
    </source>
</reference>
<dbReference type="Gene3D" id="3.40.50.2020">
    <property type="match status" value="1"/>
</dbReference>
<evidence type="ECO:0000313" key="2">
    <source>
        <dbReference type="EMBL" id="MBC8198836.1"/>
    </source>
</evidence>
<dbReference type="CDD" id="cd06223">
    <property type="entry name" value="PRTases_typeI"/>
    <property type="match status" value="1"/>
</dbReference>
<proteinExistence type="inferred from homology"/>
<dbReference type="AlphaFoldDB" id="A0A8J6N510"/>
<dbReference type="Proteomes" id="UP000603545">
    <property type="component" value="Unassembled WGS sequence"/>
</dbReference>
<dbReference type="SUPFAM" id="SSF53271">
    <property type="entry name" value="PRTase-like"/>
    <property type="match status" value="1"/>
</dbReference>
<dbReference type="PANTHER" id="PTHR47505:SF1">
    <property type="entry name" value="DNA UTILIZATION PROTEIN YHGH"/>
    <property type="match status" value="1"/>
</dbReference>
<gene>
    <name evidence="2" type="ORF">H8E80_02140</name>
</gene>
<accession>A0A8J6N510</accession>
<evidence type="ECO:0000313" key="3">
    <source>
        <dbReference type="Proteomes" id="UP000603545"/>
    </source>
</evidence>
<organism evidence="2 3">
    <name type="scientific">Candidatus Desulfaltia bathyphila</name>
    <dbReference type="NCBI Taxonomy" id="2841697"/>
    <lineage>
        <taxon>Bacteria</taxon>
        <taxon>Pseudomonadati</taxon>
        <taxon>Thermodesulfobacteriota</taxon>
        <taxon>Desulfobacteria</taxon>
        <taxon>Desulfobacterales</taxon>
        <taxon>Desulfobacterales incertae sedis</taxon>
        <taxon>Candidatus Desulfaltia</taxon>
    </lineage>
</organism>
<dbReference type="PANTHER" id="PTHR47505">
    <property type="entry name" value="DNA UTILIZATION PROTEIN YHGH"/>
    <property type="match status" value="1"/>
</dbReference>
<evidence type="ECO:0000256" key="1">
    <source>
        <dbReference type="ARBA" id="ARBA00008007"/>
    </source>
</evidence>
<comment type="similarity">
    <text evidence="1">Belongs to the ComF/GntX family.</text>
</comment>
<dbReference type="EMBL" id="JACNLL010000025">
    <property type="protein sequence ID" value="MBC8198836.1"/>
    <property type="molecule type" value="Genomic_DNA"/>
</dbReference>
<comment type="caution">
    <text evidence="2">The sequence shown here is derived from an EMBL/GenBank/DDBJ whole genome shotgun (WGS) entry which is preliminary data.</text>
</comment>
<protein>
    <submittedName>
        <fullName evidence="2">ComF family protein</fullName>
    </submittedName>
</protein>
<dbReference type="InterPro" id="IPR000836">
    <property type="entry name" value="PRTase_dom"/>
</dbReference>
<dbReference type="InterPro" id="IPR029057">
    <property type="entry name" value="PRTase-like"/>
</dbReference>
<sequence length="279" mass="31827">MVSDKVRAIIAALQEAVLPTRCLVCKAFLKNKQQKNLSRDFHDGSSFDCRNRLSFQNLMTGFLCPTCMKGFIPVEPPICPMCGIMFKSREGEDHVCGECLTSPKKFRISRSPGIYDKEFMAVIHCLKYKGKIQLTRPLGMLLFSAFINFWDINSVDIIVPVPLHIKRFRKRGFNQAYLLVRDWKRIAEKLNIGLSNIRIDTNVLTRSRWTDPQTGLNRKKRMINIKNAFSVSDQTTIKNKRILLVDDVYTTGATANECAKALLRGKAEYVDVLTLARAM</sequence>
<name>A0A8J6N510_9BACT</name>
<dbReference type="InterPro" id="IPR051910">
    <property type="entry name" value="ComF/GntX_DNA_util-trans"/>
</dbReference>